<feature type="domain" description="HTH crp-type" evidence="4">
    <location>
        <begin position="160"/>
        <end position="233"/>
    </location>
</feature>
<reference evidence="5 6" key="1">
    <citation type="submission" date="2016-12" db="EMBL/GenBank/DDBJ databases">
        <title>Draft genome sequences of strains Salinicola socius SMB35, Salinicola sp. MH3R3-1 and Chromohalobacter sp. SMB17 from the Verkhnekamsk potash mining region of Russia.</title>
        <authorList>
            <person name="Mavrodi D.V."/>
            <person name="Olsson B.E."/>
            <person name="Korsakova E.S."/>
            <person name="Pyankova A."/>
            <person name="Mavrodi O.V."/>
            <person name="Plotnikova E.G."/>
        </authorList>
    </citation>
    <scope>NUCLEOTIDE SEQUENCE [LARGE SCALE GENOMIC DNA]</scope>
    <source>
        <strain evidence="5 6">SMB17</strain>
    </source>
</reference>
<dbReference type="GO" id="GO:0005829">
    <property type="term" value="C:cytosol"/>
    <property type="evidence" value="ECO:0007669"/>
    <property type="project" value="TreeGrafter"/>
</dbReference>
<dbReference type="SUPFAM" id="SSF51206">
    <property type="entry name" value="cAMP-binding domain-like"/>
    <property type="match status" value="1"/>
</dbReference>
<dbReference type="GO" id="GO:0003677">
    <property type="term" value="F:DNA binding"/>
    <property type="evidence" value="ECO:0007669"/>
    <property type="project" value="UniProtKB-KW"/>
</dbReference>
<dbReference type="NCBIfam" id="NF008365">
    <property type="entry name" value="PRK11161.1"/>
    <property type="match status" value="1"/>
</dbReference>
<dbReference type="OrthoDB" id="7643467at2"/>
<organism evidence="5 6">
    <name type="scientific">Chromohalobacter japonicus</name>
    <dbReference type="NCBI Taxonomy" id="223900"/>
    <lineage>
        <taxon>Bacteria</taxon>
        <taxon>Pseudomonadati</taxon>
        <taxon>Pseudomonadota</taxon>
        <taxon>Gammaproteobacteria</taxon>
        <taxon>Oceanospirillales</taxon>
        <taxon>Halomonadaceae</taxon>
        <taxon>Chromohalobacter</taxon>
    </lineage>
</organism>
<keyword evidence="1" id="KW-0805">Transcription regulation</keyword>
<dbReference type="PANTHER" id="PTHR24567">
    <property type="entry name" value="CRP FAMILY TRANSCRIPTIONAL REGULATORY PROTEIN"/>
    <property type="match status" value="1"/>
</dbReference>
<keyword evidence="6" id="KW-1185">Reference proteome</keyword>
<dbReference type="SUPFAM" id="SSF46785">
    <property type="entry name" value="Winged helix' DNA-binding domain"/>
    <property type="match status" value="1"/>
</dbReference>
<dbReference type="EMBL" id="MSDQ01000043">
    <property type="protein sequence ID" value="OLO10101.1"/>
    <property type="molecule type" value="Genomic_DNA"/>
</dbReference>
<protein>
    <submittedName>
        <fullName evidence="5">Crp/Fnr family transcriptional regulator</fullName>
    </submittedName>
</protein>
<gene>
    <name evidence="5" type="ORF">BTW10_16370</name>
</gene>
<evidence type="ECO:0000256" key="2">
    <source>
        <dbReference type="ARBA" id="ARBA00023125"/>
    </source>
</evidence>
<name>A0A1Q8T8T7_9GAMM</name>
<dbReference type="InterPro" id="IPR012318">
    <property type="entry name" value="HTH_CRP"/>
</dbReference>
<dbReference type="Proteomes" id="UP000186806">
    <property type="component" value="Unassembled WGS sequence"/>
</dbReference>
<comment type="caution">
    <text evidence="5">The sequence shown here is derived from an EMBL/GenBank/DDBJ whole genome shotgun (WGS) entry which is preliminary data.</text>
</comment>
<accession>A0A1Q8T8T7</accession>
<dbReference type="CDD" id="cd00092">
    <property type="entry name" value="HTH_CRP"/>
    <property type="match status" value="1"/>
</dbReference>
<dbReference type="SMART" id="SM00100">
    <property type="entry name" value="cNMP"/>
    <property type="match status" value="1"/>
</dbReference>
<evidence type="ECO:0000313" key="6">
    <source>
        <dbReference type="Proteomes" id="UP000186806"/>
    </source>
</evidence>
<dbReference type="InterPro" id="IPR050397">
    <property type="entry name" value="Env_Response_Regulators"/>
</dbReference>
<dbReference type="GO" id="GO:0003700">
    <property type="term" value="F:DNA-binding transcription factor activity"/>
    <property type="evidence" value="ECO:0007669"/>
    <property type="project" value="TreeGrafter"/>
</dbReference>
<dbReference type="STRING" id="223900.GCA_000821045_03051"/>
<proteinExistence type="predicted"/>
<sequence length="247" mass="27436">MTDDNAIPASPMHAHCQTCRLNSLCLPLALGLDDLDDFDAIIRRRAPLKRGDTLFDATTPFTHLFAVRCGSLKQSVAQAHGEERITHFYLPGELVGLDGLASGGHPGLVEALETTAVCAIPFDQLDRLSVDLPELRHALYRSMSRELHDDRHWLCRLAGHTAEARLASFIIDVSHRFKRCGFSPIRFRLPMARADIGNHLGLAVETISRLMSRFQQAGLIQVARREITLLEGERLAALARGETSLRE</sequence>
<keyword evidence="3" id="KW-0804">Transcription</keyword>
<dbReference type="InterPro" id="IPR018490">
    <property type="entry name" value="cNMP-bd_dom_sf"/>
</dbReference>
<dbReference type="InterPro" id="IPR014710">
    <property type="entry name" value="RmlC-like_jellyroll"/>
</dbReference>
<dbReference type="Gene3D" id="2.60.120.10">
    <property type="entry name" value="Jelly Rolls"/>
    <property type="match status" value="1"/>
</dbReference>
<evidence type="ECO:0000259" key="4">
    <source>
        <dbReference type="PROSITE" id="PS51063"/>
    </source>
</evidence>
<evidence type="ECO:0000256" key="1">
    <source>
        <dbReference type="ARBA" id="ARBA00023015"/>
    </source>
</evidence>
<dbReference type="PROSITE" id="PS51063">
    <property type="entry name" value="HTH_CRP_2"/>
    <property type="match status" value="1"/>
</dbReference>
<dbReference type="RefSeq" id="WP_040244546.1">
    <property type="nucleotide sequence ID" value="NZ_LN651369.1"/>
</dbReference>
<dbReference type="AlphaFoldDB" id="A0A1Q8T8T7"/>
<dbReference type="PRINTS" id="PR00034">
    <property type="entry name" value="HTHCRP"/>
</dbReference>
<dbReference type="Pfam" id="PF13545">
    <property type="entry name" value="HTH_Crp_2"/>
    <property type="match status" value="1"/>
</dbReference>
<dbReference type="Pfam" id="PF00027">
    <property type="entry name" value="cNMP_binding"/>
    <property type="match status" value="1"/>
</dbReference>
<dbReference type="FunFam" id="1.10.10.10:FF:000028">
    <property type="entry name" value="Fumarate/nitrate reduction transcriptional regulator Fnr"/>
    <property type="match status" value="1"/>
</dbReference>
<dbReference type="Gene3D" id="1.10.10.10">
    <property type="entry name" value="Winged helix-like DNA-binding domain superfamily/Winged helix DNA-binding domain"/>
    <property type="match status" value="1"/>
</dbReference>
<dbReference type="CDD" id="cd00038">
    <property type="entry name" value="CAP_ED"/>
    <property type="match status" value="1"/>
</dbReference>
<dbReference type="InterPro" id="IPR036390">
    <property type="entry name" value="WH_DNA-bd_sf"/>
</dbReference>
<dbReference type="InterPro" id="IPR036388">
    <property type="entry name" value="WH-like_DNA-bd_sf"/>
</dbReference>
<dbReference type="SMART" id="SM00419">
    <property type="entry name" value="HTH_CRP"/>
    <property type="match status" value="1"/>
</dbReference>
<evidence type="ECO:0000256" key="3">
    <source>
        <dbReference type="ARBA" id="ARBA00023163"/>
    </source>
</evidence>
<evidence type="ECO:0000313" key="5">
    <source>
        <dbReference type="EMBL" id="OLO10101.1"/>
    </source>
</evidence>
<dbReference type="InterPro" id="IPR000595">
    <property type="entry name" value="cNMP-bd_dom"/>
</dbReference>
<dbReference type="PANTHER" id="PTHR24567:SF75">
    <property type="entry name" value="FUMARATE AND NITRATE REDUCTION REGULATORY PROTEIN"/>
    <property type="match status" value="1"/>
</dbReference>
<keyword evidence="2" id="KW-0238">DNA-binding</keyword>